<feature type="region of interest" description="Disordered" evidence="1">
    <location>
        <begin position="1"/>
        <end position="25"/>
    </location>
</feature>
<reference evidence="2 3" key="1">
    <citation type="journal article" date="2016" name="Nat. Commun.">
        <title>Extremotolerant tardigrade genome and improved radiotolerance of human cultured cells by tardigrade-unique protein.</title>
        <authorList>
            <person name="Hashimoto T."/>
            <person name="Horikawa D.D."/>
            <person name="Saito Y."/>
            <person name="Kuwahara H."/>
            <person name="Kozuka-Hata H."/>
            <person name="Shin-I T."/>
            <person name="Minakuchi Y."/>
            <person name="Ohishi K."/>
            <person name="Motoyama A."/>
            <person name="Aizu T."/>
            <person name="Enomoto A."/>
            <person name="Kondo K."/>
            <person name="Tanaka S."/>
            <person name="Hara Y."/>
            <person name="Koshikawa S."/>
            <person name="Sagara H."/>
            <person name="Miura T."/>
            <person name="Yokobori S."/>
            <person name="Miyagawa K."/>
            <person name="Suzuki Y."/>
            <person name="Kubo T."/>
            <person name="Oyama M."/>
            <person name="Kohara Y."/>
            <person name="Fujiyama A."/>
            <person name="Arakawa K."/>
            <person name="Katayama T."/>
            <person name="Toyoda A."/>
            <person name="Kunieda T."/>
        </authorList>
    </citation>
    <scope>NUCLEOTIDE SEQUENCE [LARGE SCALE GENOMIC DNA]</scope>
    <source>
        <strain evidence="2 3">YOKOZUNA-1</strain>
    </source>
</reference>
<evidence type="ECO:0000313" key="2">
    <source>
        <dbReference type="EMBL" id="GAU92448.1"/>
    </source>
</evidence>
<sequence>MESEKLLMHPGEVAGRPVGVPRNYPLATSTKRTALDERLHFADKTAPPTGNIAVKVTQPSLIFDHHESVDSTDSGLSSSSGTARTSGKLNKMVFKQLRHSSLDSEHGRDGGFTDEVTEPNASSSVEIFRIPSPTFDDGFEDDGSMSYRHASFGGITQYRKREQSFPLAMQN</sequence>
<feature type="compositionally biased region" description="Basic and acidic residues" evidence="1">
    <location>
        <begin position="100"/>
        <end position="111"/>
    </location>
</feature>
<dbReference type="AlphaFoldDB" id="A0A1D1V1W0"/>
<feature type="region of interest" description="Disordered" evidence="1">
    <location>
        <begin position="67"/>
        <end position="122"/>
    </location>
</feature>
<organism evidence="2 3">
    <name type="scientific">Ramazzottius varieornatus</name>
    <name type="common">Water bear</name>
    <name type="synonym">Tardigrade</name>
    <dbReference type="NCBI Taxonomy" id="947166"/>
    <lineage>
        <taxon>Eukaryota</taxon>
        <taxon>Metazoa</taxon>
        <taxon>Ecdysozoa</taxon>
        <taxon>Tardigrada</taxon>
        <taxon>Eutardigrada</taxon>
        <taxon>Parachela</taxon>
        <taxon>Hypsibioidea</taxon>
        <taxon>Ramazzottiidae</taxon>
        <taxon>Ramazzottius</taxon>
    </lineage>
</organism>
<protein>
    <submittedName>
        <fullName evidence="2">Uncharacterized protein</fullName>
    </submittedName>
</protein>
<dbReference type="Proteomes" id="UP000186922">
    <property type="component" value="Unassembled WGS sequence"/>
</dbReference>
<evidence type="ECO:0000256" key="1">
    <source>
        <dbReference type="SAM" id="MobiDB-lite"/>
    </source>
</evidence>
<gene>
    <name evidence="2" type="primary">RvY_04526-1</name>
    <name evidence="2" type="synonym">RvY_04526.1</name>
    <name evidence="2" type="ORF">RvY_04526</name>
</gene>
<comment type="caution">
    <text evidence="2">The sequence shown here is derived from an EMBL/GenBank/DDBJ whole genome shotgun (WGS) entry which is preliminary data.</text>
</comment>
<feature type="compositionally biased region" description="Low complexity" evidence="1">
    <location>
        <begin position="71"/>
        <end position="87"/>
    </location>
</feature>
<dbReference type="EMBL" id="BDGG01000002">
    <property type="protein sequence ID" value="GAU92448.1"/>
    <property type="molecule type" value="Genomic_DNA"/>
</dbReference>
<accession>A0A1D1V1W0</accession>
<proteinExistence type="predicted"/>
<name>A0A1D1V1W0_RAMVA</name>
<keyword evidence="3" id="KW-1185">Reference proteome</keyword>
<evidence type="ECO:0000313" key="3">
    <source>
        <dbReference type="Proteomes" id="UP000186922"/>
    </source>
</evidence>